<dbReference type="RefSeq" id="WP_136830524.1">
    <property type="nucleotide sequence ID" value="NZ_SWBM01000001.1"/>
</dbReference>
<keyword evidence="1" id="KW-0732">Signal</keyword>
<feature type="chain" id="PRO_5020410526" evidence="1">
    <location>
        <begin position="23"/>
        <end position="133"/>
    </location>
</feature>
<name>A0A4U1DAL4_9BACI</name>
<evidence type="ECO:0000313" key="2">
    <source>
        <dbReference type="EMBL" id="TKC19619.1"/>
    </source>
</evidence>
<dbReference type="EMBL" id="SWBM01000001">
    <property type="protein sequence ID" value="TKC19619.1"/>
    <property type="molecule type" value="Genomic_DNA"/>
</dbReference>
<gene>
    <name evidence="2" type="ORF">FA727_08805</name>
</gene>
<dbReference type="Proteomes" id="UP000307756">
    <property type="component" value="Unassembled WGS sequence"/>
</dbReference>
<organism evidence="2 3">
    <name type="scientific">Robertmurraya kyonggiensis</name>
    <dbReference type="NCBI Taxonomy" id="1037680"/>
    <lineage>
        <taxon>Bacteria</taxon>
        <taxon>Bacillati</taxon>
        <taxon>Bacillota</taxon>
        <taxon>Bacilli</taxon>
        <taxon>Bacillales</taxon>
        <taxon>Bacillaceae</taxon>
        <taxon>Robertmurraya</taxon>
    </lineage>
</organism>
<dbReference type="AlphaFoldDB" id="A0A4U1DAL4"/>
<accession>A0A4U1DAL4</accession>
<sequence>MKKILFTLIACLTLFSSPTIMAETVTKNDVRLRDEVILDLLSPAIYKAIDNHFGKPKQYYCSKILQINEKREHETYTYYEVTVQLTTFEGAHVFPFDLVTITFSNKYTVDWHAVHVKSRRLEKNEITECREPK</sequence>
<keyword evidence="3" id="KW-1185">Reference proteome</keyword>
<proteinExistence type="predicted"/>
<reference evidence="2 3" key="1">
    <citation type="journal article" date="2011" name="J. Microbiol.">
        <title>Bacillus kyonggiensis sp. nov., isolated from soil of a lettuce field.</title>
        <authorList>
            <person name="Dong K."/>
            <person name="Lee S."/>
        </authorList>
    </citation>
    <scope>NUCLEOTIDE SEQUENCE [LARGE SCALE GENOMIC DNA]</scope>
    <source>
        <strain evidence="2 3">NB22</strain>
    </source>
</reference>
<dbReference type="InterPro" id="IPR024984">
    <property type="entry name" value="DUF3888"/>
</dbReference>
<dbReference type="Pfam" id="PF13027">
    <property type="entry name" value="DUF3888"/>
    <property type="match status" value="1"/>
</dbReference>
<evidence type="ECO:0000313" key="3">
    <source>
        <dbReference type="Proteomes" id="UP000307756"/>
    </source>
</evidence>
<evidence type="ECO:0000256" key="1">
    <source>
        <dbReference type="SAM" id="SignalP"/>
    </source>
</evidence>
<comment type="caution">
    <text evidence="2">The sequence shown here is derived from an EMBL/GenBank/DDBJ whole genome shotgun (WGS) entry which is preliminary data.</text>
</comment>
<protein>
    <submittedName>
        <fullName evidence="2">DUF3888 domain-containing protein</fullName>
    </submittedName>
</protein>
<dbReference type="OrthoDB" id="1937736at2"/>
<feature type="signal peptide" evidence="1">
    <location>
        <begin position="1"/>
        <end position="22"/>
    </location>
</feature>